<accession>A0AA39FCT6</accession>
<sequence>MWKRFKPRSTYELFISFTKKISMESVPAKRPKMCEVEKPTQSSSDDEEIADREITSNANLENSYYDERLIIEFINSFENLARSTTKKNFLYVANSMKNRAKKEQPKSKFEFLCLSYVSLQQRLRHVRADVKTHERKYCDLVYIEGFHRVGFIMNFKFDSGGDTFHNCDRAHDLIFKRKFDTILNDDQVRRLFPNYTWTLQKRIYLGIHFDKNFKVSIKYSIDGKEPADTVSTGDE</sequence>
<evidence type="ECO:0000313" key="2">
    <source>
        <dbReference type="EMBL" id="KAK0167150.1"/>
    </source>
</evidence>
<reference evidence="2" key="2">
    <citation type="submission" date="2023-03" db="EMBL/GenBank/DDBJ databases">
        <authorList>
            <person name="Inwood S.N."/>
            <person name="Skelly J.G."/>
            <person name="Guhlin J."/>
            <person name="Harrop T.W.R."/>
            <person name="Goldson S.G."/>
            <person name="Dearden P.K."/>
        </authorList>
    </citation>
    <scope>NUCLEOTIDE SEQUENCE</scope>
    <source>
        <strain evidence="2">Lincoln</strain>
        <tissue evidence="2">Whole body</tissue>
    </source>
</reference>
<dbReference type="AlphaFoldDB" id="A0AA39FCT6"/>
<evidence type="ECO:0000313" key="3">
    <source>
        <dbReference type="Proteomes" id="UP001168972"/>
    </source>
</evidence>
<protein>
    <submittedName>
        <fullName evidence="2">Uncharacterized protein</fullName>
    </submittedName>
</protein>
<dbReference type="Proteomes" id="UP001168972">
    <property type="component" value="Unassembled WGS sequence"/>
</dbReference>
<proteinExistence type="predicted"/>
<feature type="region of interest" description="Disordered" evidence="1">
    <location>
        <begin position="32"/>
        <end position="52"/>
    </location>
</feature>
<name>A0AA39FCT6_MICHY</name>
<keyword evidence="3" id="KW-1185">Reference proteome</keyword>
<reference evidence="2" key="1">
    <citation type="journal article" date="2023" name="bioRxiv">
        <title>Scaffold-level genome assemblies of two parasitoid biocontrol wasps reveal the parthenogenesis mechanism and an associated novel virus.</title>
        <authorList>
            <person name="Inwood S."/>
            <person name="Skelly J."/>
            <person name="Guhlin J."/>
            <person name="Harrop T."/>
            <person name="Goldson S."/>
            <person name="Dearden P."/>
        </authorList>
    </citation>
    <scope>NUCLEOTIDE SEQUENCE</scope>
    <source>
        <strain evidence="2">Lincoln</strain>
        <tissue evidence="2">Whole body</tissue>
    </source>
</reference>
<dbReference type="EMBL" id="JAQQBR010001832">
    <property type="protein sequence ID" value="KAK0167150.1"/>
    <property type="molecule type" value="Genomic_DNA"/>
</dbReference>
<evidence type="ECO:0000256" key="1">
    <source>
        <dbReference type="SAM" id="MobiDB-lite"/>
    </source>
</evidence>
<organism evidence="2 3">
    <name type="scientific">Microctonus hyperodae</name>
    <name type="common">Parasitoid wasp</name>
    <dbReference type="NCBI Taxonomy" id="165561"/>
    <lineage>
        <taxon>Eukaryota</taxon>
        <taxon>Metazoa</taxon>
        <taxon>Ecdysozoa</taxon>
        <taxon>Arthropoda</taxon>
        <taxon>Hexapoda</taxon>
        <taxon>Insecta</taxon>
        <taxon>Pterygota</taxon>
        <taxon>Neoptera</taxon>
        <taxon>Endopterygota</taxon>
        <taxon>Hymenoptera</taxon>
        <taxon>Apocrita</taxon>
        <taxon>Ichneumonoidea</taxon>
        <taxon>Braconidae</taxon>
        <taxon>Euphorinae</taxon>
        <taxon>Microctonus</taxon>
    </lineage>
</organism>
<gene>
    <name evidence="2" type="ORF">PV327_004584</name>
</gene>
<comment type="caution">
    <text evidence="2">The sequence shown here is derived from an EMBL/GenBank/DDBJ whole genome shotgun (WGS) entry which is preliminary data.</text>
</comment>